<evidence type="ECO:0000259" key="9">
    <source>
        <dbReference type="Pfam" id="PF11984"/>
    </source>
</evidence>
<feature type="transmembrane region" description="Helical" evidence="8">
    <location>
        <begin position="63"/>
        <end position="87"/>
    </location>
</feature>
<dbReference type="InterPro" id="IPR014263">
    <property type="entry name" value="Methanolan_biosynth_EpsI"/>
</dbReference>
<dbReference type="Pfam" id="PF11984">
    <property type="entry name" value="DUF3485"/>
    <property type="match status" value="1"/>
</dbReference>
<evidence type="ECO:0000313" key="10">
    <source>
        <dbReference type="EMBL" id="QSP93695.1"/>
    </source>
</evidence>
<gene>
    <name evidence="10" type="ORF">LPB19_10815</name>
</gene>
<keyword evidence="3" id="KW-0645">Protease</keyword>
<dbReference type="InterPro" id="IPR017540">
    <property type="entry name" value="Exosortase-1"/>
</dbReference>
<keyword evidence="11" id="KW-1185">Reference proteome</keyword>
<dbReference type="InterPro" id="IPR013426">
    <property type="entry name" value="EpsH-like"/>
</dbReference>
<dbReference type="NCBIfam" id="TIGR04178">
    <property type="entry name" value="exo_archaeo"/>
    <property type="match status" value="1"/>
</dbReference>
<sequence>MSSTHSISRQVLWILSIPLIAVGFWAEWRDFLALWRDSIVYNHGYLVLAGVAYLLVLQRDKLASLNIVGSPLALTLLTAASVLLVLAQAADIRVIRLLLVPIVIILWGWSIWGLPFVKIAGGPLLMLIFAVPIWDDLSPWLQFITVFFNNLLLNLFDIEATINEFLIVLDVGVFHVENGCSGVRYLMVAMFLAAFYGQIYYQSFTSKTLLILIAALLSMVSNWIRVFGIIVAGHYTNMETELVEDHELFGWAIFVLFTLIPMFFITGVLAPPASASREQPRSVAQSKKWATNICPIIASLLLLWPAILAQALETQTEELAKSWNPSLVEPPRGWRGPLPHASIWRPRYTNPDIDLSGVYVSDDLKQVQLQIIGYRRQLQNKELIFHRNRLFDSRTWRLVSSEKRPLAGASTQSPPTVNETILQHREDDSTVILWSWYAVGGYLTDSRTEAKIAGALKKLSGDNRGALWALAGRCSSQGETNCEPQRTAFERFLHTVLN</sequence>
<feature type="domain" description="Methanolan biosynthesis EpsI" evidence="9">
    <location>
        <begin position="297"/>
        <end position="496"/>
    </location>
</feature>
<keyword evidence="6 8" id="KW-1133">Transmembrane helix</keyword>
<proteinExistence type="predicted"/>
<feature type="transmembrane region" description="Helical" evidence="8">
    <location>
        <begin position="248"/>
        <end position="269"/>
    </location>
</feature>
<evidence type="ECO:0000313" key="11">
    <source>
        <dbReference type="Proteomes" id="UP000663555"/>
    </source>
</evidence>
<dbReference type="Pfam" id="PF09721">
    <property type="entry name" value="Exosortase_EpsH"/>
    <property type="match status" value="1"/>
</dbReference>
<feature type="transmembrane region" description="Helical" evidence="8">
    <location>
        <begin position="40"/>
        <end position="57"/>
    </location>
</feature>
<name>A0ABX7MQK3_9GAMM</name>
<dbReference type="RefSeq" id="WP_206642917.1">
    <property type="nucleotide sequence ID" value="NZ_CP071247.1"/>
</dbReference>
<dbReference type="NCBIfam" id="TIGR02914">
    <property type="entry name" value="EpsI_fam"/>
    <property type="match status" value="1"/>
</dbReference>
<evidence type="ECO:0000256" key="1">
    <source>
        <dbReference type="ARBA" id="ARBA00004651"/>
    </source>
</evidence>
<keyword evidence="2" id="KW-1003">Cell membrane</keyword>
<evidence type="ECO:0000256" key="5">
    <source>
        <dbReference type="ARBA" id="ARBA00022801"/>
    </source>
</evidence>
<evidence type="ECO:0000256" key="7">
    <source>
        <dbReference type="ARBA" id="ARBA00023136"/>
    </source>
</evidence>
<protein>
    <submittedName>
        <fullName evidence="10">EpsI family protein</fullName>
    </submittedName>
</protein>
<dbReference type="Proteomes" id="UP000663555">
    <property type="component" value="Chromosome"/>
</dbReference>
<feature type="transmembrane region" description="Helical" evidence="8">
    <location>
        <begin position="208"/>
        <end position="236"/>
    </location>
</feature>
<evidence type="ECO:0000256" key="8">
    <source>
        <dbReference type="SAM" id="Phobius"/>
    </source>
</evidence>
<keyword evidence="7 8" id="KW-0472">Membrane</keyword>
<dbReference type="InterPro" id="IPR026392">
    <property type="entry name" value="Exo/Archaeosortase_dom"/>
</dbReference>
<dbReference type="EMBL" id="CP071247">
    <property type="protein sequence ID" value="QSP93695.1"/>
    <property type="molecule type" value="Genomic_DNA"/>
</dbReference>
<evidence type="ECO:0000256" key="2">
    <source>
        <dbReference type="ARBA" id="ARBA00022475"/>
    </source>
</evidence>
<comment type="subcellular location">
    <subcellularLocation>
        <location evidence="1">Cell membrane</location>
        <topology evidence="1">Multi-pass membrane protein</topology>
    </subcellularLocation>
</comment>
<feature type="transmembrane region" description="Helical" evidence="8">
    <location>
        <begin position="12"/>
        <end position="28"/>
    </location>
</feature>
<dbReference type="NCBIfam" id="TIGR03109">
    <property type="entry name" value="exosort_XrtA"/>
    <property type="match status" value="1"/>
</dbReference>
<keyword evidence="4 8" id="KW-0812">Transmembrane</keyword>
<organism evidence="10 11">
    <name type="scientific">Marinobacter salinisoli</name>
    <dbReference type="NCBI Taxonomy" id="2769486"/>
    <lineage>
        <taxon>Bacteria</taxon>
        <taxon>Pseudomonadati</taxon>
        <taxon>Pseudomonadota</taxon>
        <taxon>Gammaproteobacteria</taxon>
        <taxon>Pseudomonadales</taxon>
        <taxon>Marinobacteraceae</taxon>
        <taxon>Marinobacter</taxon>
    </lineage>
</organism>
<evidence type="ECO:0000256" key="4">
    <source>
        <dbReference type="ARBA" id="ARBA00022692"/>
    </source>
</evidence>
<dbReference type="NCBIfam" id="TIGR02602">
    <property type="entry name" value="8TM_EpsH"/>
    <property type="match status" value="1"/>
</dbReference>
<keyword evidence="5" id="KW-0378">Hydrolase</keyword>
<evidence type="ECO:0000256" key="6">
    <source>
        <dbReference type="ARBA" id="ARBA00022989"/>
    </source>
</evidence>
<reference evidence="10 11" key="1">
    <citation type="submission" date="2021-03" db="EMBL/GenBank/DDBJ databases">
        <title>Genome sequencing of Marinobacter sp. LPB0319.</title>
        <authorList>
            <person name="Kim J."/>
        </authorList>
    </citation>
    <scope>NUCLEOTIDE SEQUENCE [LARGE SCALE GENOMIC DNA]</scope>
    <source>
        <strain evidence="10 11">LPB0319</strain>
    </source>
</reference>
<feature type="transmembrane region" description="Helical" evidence="8">
    <location>
        <begin position="94"/>
        <end position="110"/>
    </location>
</feature>
<accession>A0ABX7MQK3</accession>
<evidence type="ECO:0000256" key="3">
    <source>
        <dbReference type="ARBA" id="ARBA00022670"/>
    </source>
</evidence>
<feature type="transmembrane region" description="Helical" evidence="8">
    <location>
        <begin position="182"/>
        <end position="201"/>
    </location>
</feature>
<dbReference type="InterPro" id="IPR019127">
    <property type="entry name" value="Exosortase"/>
</dbReference>
<feature type="transmembrane region" description="Helical" evidence="8">
    <location>
        <begin position="289"/>
        <end position="312"/>
    </location>
</feature>